<evidence type="ECO:0000256" key="4">
    <source>
        <dbReference type="SAM" id="Phobius"/>
    </source>
</evidence>
<dbReference type="GO" id="GO:0016787">
    <property type="term" value="F:hydrolase activity"/>
    <property type="evidence" value="ECO:0007669"/>
    <property type="project" value="UniProtKB-KW"/>
</dbReference>
<evidence type="ECO:0000313" key="5">
    <source>
        <dbReference type="EMBL" id="KAL0169310.1"/>
    </source>
</evidence>
<keyword evidence="4" id="KW-0812">Transmembrane</keyword>
<organism evidence="5 6">
    <name type="scientific">Cirrhinus mrigala</name>
    <name type="common">Mrigala</name>
    <dbReference type="NCBI Taxonomy" id="683832"/>
    <lineage>
        <taxon>Eukaryota</taxon>
        <taxon>Metazoa</taxon>
        <taxon>Chordata</taxon>
        <taxon>Craniata</taxon>
        <taxon>Vertebrata</taxon>
        <taxon>Euteleostomi</taxon>
        <taxon>Actinopterygii</taxon>
        <taxon>Neopterygii</taxon>
        <taxon>Teleostei</taxon>
        <taxon>Ostariophysi</taxon>
        <taxon>Cypriniformes</taxon>
        <taxon>Cyprinidae</taxon>
        <taxon>Labeoninae</taxon>
        <taxon>Labeonini</taxon>
        <taxon>Cirrhinus</taxon>
    </lineage>
</organism>
<comment type="similarity">
    <text evidence="1">Belongs to the GDA1/CD39 NTPase family.</text>
</comment>
<dbReference type="AlphaFoldDB" id="A0ABD0P5V3"/>
<name>A0ABD0P5V3_CIRMR</name>
<evidence type="ECO:0000256" key="3">
    <source>
        <dbReference type="SAM" id="MobiDB-lite"/>
    </source>
</evidence>
<evidence type="ECO:0008006" key="7">
    <source>
        <dbReference type="Google" id="ProtNLM"/>
    </source>
</evidence>
<dbReference type="Pfam" id="PF01150">
    <property type="entry name" value="GDA1_CD39"/>
    <property type="match status" value="1"/>
</dbReference>
<keyword evidence="4" id="KW-1133">Transmembrane helix</keyword>
<feature type="transmembrane region" description="Helical" evidence="4">
    <location>
        <begin position="6"/>
        <end position="23"/>
    </location>
</feature>
<dbReference type="InterPro" id="IPR000407">
    <property type="entry name" value="GDA1_CD39_NTPase"/>
</dbReference>
<dbReference type="Proteomes" id="UP001529510">
    <property type="component" value="Unassembled WGS sequence"/>
</dbReference>
<keyword evidence="6" id="KW-1185">Reference proteome</keyword>
<dbReference type="EMBL" id="JAMKFB020000017">
    <property type="protein sequence ID" value="KAL0169310.1"/>
    <property type="molecule type" value="Genomic_DNA"/>
</dbReference>
<comment type="caution">
    <text evidence="5">The sequence shown here is derived from an EMBL/GenBank/DDBJ whole genome shotgun (WGS) entry which is preliminary data.</text>
</comment>
<sequence>MRFPKLAFFFMFVVCLVVYLTYVKRHYDDSKPPVSDQLPQHRMDTHKQSTSAQVVSENFQYGIMFDAGSTGTRIHIFKFQVEPN</sequence>
<proteinExistence type="inferred from homology"/>
<keyword evidence="2" id="KW-0378">Hydrolase</keyword>
<evidence type="ECO:0000313" key="6">
    <source>
        <dbReference type="Proteomes" id="UP001529510"/>
    </source>
</evidence>
<keyword evidence="4" id="KW-0472">Membrane</keyword>
<feature type="region of interest" description="Disordered" evidence="3">
    <location>
        <begin position="30"/>
        <end position="49"/>
    </location>
</feature>
<protein>
    <recommendedName>
        <fullName evidence="7">Ectonucleoside triphosphate diphosphohydrolase 6</fullName>
    </recommendedName>
</protein>
<evidence type="ECO:0000256" key="2">
    <source>
        <dbReference type="ARBA" id="ARBA00022801"/>
    </source>
</evidence>
<gene>
    <name evidence="5" type="ORF">M9458_033906</name>
</gene>
<accession>A0ABD0P5V3</accession>
<dbReference type="Gene3D" id="3.30.420.40">
    <property type="match status" value="1"/>
</dbReference>
<feature type="non-terminal residue" evidence="5">
    <location>
        <position position="84"/>
    </location>
</feature>
<reference evidence="5 6" key="1">
    <citation type="submission" date="2024-05" db="EMBL/GenBank/DDBJ databases">
        <title>Genome sequencing and assembly of Indian major carp, Cirrhinus mrigala (Hamilton, 1822).</title>
        <authorList>
            <person name="Mohindra V."/>
            <person name="Chowdhury L.M."/>
            <person name="Lal K."/>
            <person name="Jena J.K."/>
        </authorList>
    </citation>
    <scope>NUCLEOTIDE SEQUENCE [LARGE SCALE GENOMIC DNA]</scope>
    <source>
        <strain evidence="5">CM1030</strain>
        <tissue evidence="5">Blood</tissue>
    </source>
</reference>
<evidence type="ECO:0000256" key="1">
    <source>
        <dbReference type="ARBA" id="ARBA00009283"/>
    </source>
</evidence>